<dbReference type="eggNOG" id="arCOG00002">
    <property type="taxonomic scope" value="Archaea"/>
</dbReference>
<reference evidence="2" key="1">
    <citation type="submission" date="2010-02" db="EMBL/GenBank/DDBJ databases">
        <title>Complete sequence of Aciduliprofundum boonei T469.</title>
        <authorList>
            <consortium name="US DOE Joint Genome Institute"/>
            <person name="Lucas S."/>
            <person name="Copeland A."/>
            <person name="Lapidus A."/>
            <person name="Cheng J.-F."/>
            <person name="Bruce D."/>
            <person name="Goodwin L."/>
            <person name="Pitluck S."/>
            <person name="Saunders E."/>
            <person name="Detter J.C."/>
            <person name="Han C."/>
            <person name="Tapia R."/>
            <person name="Land M."/>
            <person name="Hauser L."/>
            <person name="Kyrpides N."/>
            <person name="Mikhailova N."/>
            <person name="Flores G."/>
            <person name="Reysenbach A.-L."/>
            <person name="Woyke T."/>
        </authorList>
    </citation>
    <scope>NUCLEOTIDE SEQUENCE</scope>
    <source>
        <strain evidence="2">T469</strain>
    </source>
</reference>
<organism evidence="2 3">
    <name type="scientific">Aciduliprofundum boonei (strain DSM 19572 / T469)</name>
    <dbReference type="NCBI Taxonomy" id="439481"/>
    <lineage>
        <taxon>Archaea</taxon>
        <taxon>Methanobacteriati</taxon>
        <taxon>Thermoplasmatota</taxon>
        <taxon>DHVE2 group</taxon>
        <taxon>Candidatus Aciduliprofundum</taxon>
    </lineage>
</organism>
<sequence length="151" mass="17294">MKEPKTKSLKLIILDILRKSELHGYGISEKIDEIYGVGKPSSGIIYPTLSSLKKSGLIKICAEGERDKKIYSITPKGIEYLEENKENLEKAKTMLKNLGEFYSMGGKKLVKDIEKLIKNMHKIGEDEKKRIAKIINRMHEEIEDIGMRENE</sequence>
<dbReference type="STRING" id="439481.Aboo_1141"/>
<dbReference type="OrthoDB" id="56053at2157"/>
<proteinExistence type="predicted"/>
<dbReference type="RefSeq" id="WP_008085639.1">
    <property type="nucleotide sequence ID" value="NC_013926.1"/>
</dbReference>
<dbReference type="GeneID" id="8828101"/>
<dbReference type="PANTHER" id="PTHR43252:SF5">
    <property type="entry name" value="TRANSCRIPTIONAL REGULATOR, PADR-LIKE FAMILY"/>
    <property type="match status" value="1"/>
</dbReference>
<keyword evidence="3" id="KW-1185">Reference proteome</keyword>
<dbReference type="AlphaFoldDB" id="B5IFM1"/>
<accession>B5IFM1</accession>
<dbReference type="Proteomes" id="UP000001400">
    <property type="component" value="Chromosome"/>
</dbReference>
<name>B5IFM1_ACIB4</name>
<dbReference type="Pfam" id="PF03551">
    <property type="entry name" value="PadR"/>
    <property type="match status" value="1"/>
</dbReference>
<dbReference type="HOGENOM" id="CLU_063440_1_3_2"/>
<evidence type="ECO:0000313" key="2">
    <source>
        <dbReference type="EMBL" id="ADD08950.1"/>
    </source>
</evidence>
<gene>
    <name evidence="2" type="ordered locus">Aboo_1141</name>
</gene>
<dbReference type="InterPro" id="IPR036390">
    <property type="entry name" value="WH_DNA-bd_sf"/>
</dbReference>
<dbReference type="KEGG" id="abi:Aboo_1141"/>
<dbReference type="InterPro" id="IPR036388">
    <property type="entry name" value="WH-like_DNA-bd_sf"/>
</dbReference>
<evidence type="ECO:0000313" key="3">
    <source>
        <dbReference type="Proteomes" id="UP000001400"/>
    </source>
</evidence>
<dbReference type="PANTHER" id="PTHR43252">
    <property type="entry name" value="TRANSCRIPTIONAL REGULATOR YQJI"/>
    <property type="match status" value="1"/>
</dbReference>
<dbReference type="InterPro" id="IPR005149">
    <property type="entry name" value="Tscrpt_reg_PadR_N"/>
</dbReference>
<protein>
    <submittedName>
        <fullName evidence="2">Transcriptional regulator, PadR-like family</fullName>
    </submittedName>
</protein>
<evidence type="ECO:0000259" key="1">
    <source>
        <dbReference type="Pfam" id="PF03551"/>
    </source>
</evidence>
<dbReference type="Gene3D" id="1.10.10.10">
    <property type="entry name" value="Winged helix-like DNA-binding domain superfamily/Winged helix DNA-binding domain"/>
    <property type="match status" value="1"/>
</dbReference>
<feature type="domain" description="Transcription regulator PadR N-terminal" evidence="1">
    <location>
        <begin position="13"/>
        <end position="83"/>
    </location>
</feature>
<dbReference type="SUPFAM" id="SSF46785">
    <property type="entry name" value="Winged helix' DNA-binding domain"/>
    <property type="match status" value="1"/>
</dbReference>
<dbReference type="EMBL" id="CP001941">
    <property type="protein sequence ID" value="ADD08950.1"/>
    <property type="molecule type" value="Genomic_DNA"/>
</dbReference>